<dbReference type="OrthoDB" id="3729831at2"/>
<dbReference type="SUPFAM" id="SSF56601">
    <property type="entry name" value="beta-lactamase/transpeptidase-like"/>
    <property type="match status" value="1"/>
</dbReference>
<sequence>MSVWVAGAALAIAGAMVMTGCATGESSAPRSTVTVYASSTTSAAASASSTPPSAGANPALAAGFRRVAAGTGLRVGIAVAPVGPNATASLLFGDRDPGVAWSTIKVPLAVAAERENGTSSSERDAIINSDNQAAEQLWASLGSDTEASAKVTAVLREGGNPNAVVPSQQLRSGFTIFGQTRWTLPDAATFAGHLPCMPGTGHVLSLMGQVAGNQQWGVEIMQIPKATAVKGGWGPGVDGAYLVRQIGVLTYRDGQQSAVAMSAVGGSMSSGTAALNALGNWLNQNIAALPRGRCR</sequence>
<accession>A0A3N4GQY8</accession>
<keyword evidence="3" id="KW-1185">Reference proteome</keyword>
<dbReference type="Gene3D" id="3.40.710.10">
    <property type="entry name" value="DD-peptidase/beta-lactamase superfamily"/>
    <property type="match status" value="1"/>
</dbReference>
<comment type="caution">
    <text evidence="2">The sequence shown here is derived from an EMBL/GenBank/DDBJ whole genome shotgun (WGS) entry which is preliminary data.</text>
</comment>
<feature type="chain" id="PRO_5039450779" description="Serine hydrolase" evidence="1">
    <location>
        <begin position="23"/>
        <end position="295"/>
    </location>
</feature>
<keyword evidence="1" id="KW-0732">Signal</keyword>
<dbReference type="InterPro" id="IPR012338">
    <property type="entry name" value="Beta-lactam/transpept-like"/>
</dbReference>
<proteinExistence type="predicted"/>
<gene>
    <name evidence="2" type="ORF">EF294_05735</name>
</gene>
<dbReference type="Proteomes" id="UP000267536">
    <property type="component" value="Unassembled WGS sequence"/>
</dbReference>
<organism evidence="2 3">
    <name type="scientific">Gordonia oryzae</name>
    <dbReference type="NCBI Taxonomy" id="2487349"/>
    <lineage>
        <taxon>Bacteria</taxon>
        <taxon>Bacillati</taxon>
        <taxon>Actinomycetota</taxon>
        <taxon>Actinomycetes</taxon>
        <taxon>Mycobacteriales</taxon>
        <taxon>Gordoniaceae</taxon>
        <taxon>Gordonia</taxon>
    </lineage>
</organism>
<evidence type="ECO:0000313" key="3">
    <source>
        <dbReference type="Proteomes" id="UP000267536"/>
    </source>
</evidence>
<name>A0A3N4GQY8_9ACTN</name>
<evidence type="ECO:0000313" key="2">
    <source>
        <dbReference type="EMBL" id="RPA65323.1"/>
    </source>
</evidence>
<feature type="signal peptide" evidence="1">
    <location>
        <begin position="1"/>
        <end position="22"/>
    </location>
</feature>
<protein>
    <recommendedName>
        <fullName evidence="4">Serine hydrolase</fullName>
    </recommendedName>
</protein>
<dbReference type="EMBL" id="RKMH01000003">
    <property type="protein sequence ID" value="RPA65323.1"/>
    <property type="molecule type" value="Genomic_DNA"/>
</dbReference>
<reference evidence="2 3" key="1">
    <citation type="submission" date="2018-11" db="EMBL/GenBank/DDBJ databases">
        <title>Draft genome sequence of Gordonia sp. RS15-1S isolated from rice stems.</title>
        <authorList>
            <person name="Muangham S."/>
        </authorList>
    </citation>
    <scope>NUCLEOTIDE SEQUENCE [LARGE SCALE GENOMIC DNA]</scope>
    <source>
        <strain evidence="2 3">RS15-1S</strain>
    </source>
</reference>
<dbReference type="AlphaFoldDB" id="A0A3N4GQY8"/>
<evidence type="ECO:0008006" key="4">
    <source>
        <dbReference type="Google" id="ProtNLM"/>
    </source>
</evidence>
<evidence type="ECO:0000256" key="1">
    <source>
        <dbReference type="SAM" id="SignalP"/>
    </source>
</evidence>